<dbReference type="EMBL" id="MU001503">
    <property type="protein sequence ID" value="KAF2442852.1"/>
    <property type="molecule type" value="Genomic_DNA"/>
</dbReference>
<evidence type="ECO:0000313" key="1">
    <source>
        <dbReference type="EMBL" id="KAF2442852.1"/>
    </source>
</evidence>
<name>A0A9P4UB81_9PLEO</name>
<dbReference type="AlphaFoldDB" id="A0A9P4UB81"/>
<evidence type="ECO:0000313" key="2">
    <source>
        <dbReference type="Proteomes" id="UP000799764"/>
    </source>
</evidence>
<comment type="caution">
    <text evidence="1">The sequence shown here is derived from an EMBL/GenBank/DDBJ whole genome shotgun (WGS) entry which is preliminary data.</text>
</comment>
<reference evidence="1" key="1">
    <citation type="journal article" date="2020" name="Stud. Mycol.">
        <title>101 Dothideomycetes genomes: a test case for predicting lifestyles and emergence of pathogens.</title>
        <authorList>
            <person name="Haridas S."/>
            <person name="Albert R."/>
            <person name="Binder M."/>
            <person name="Bloem J."/>
            <person name="Labutti K."/>
            <person name="Salamov A."/>
            <person name="Andreopoulos B."/>
            <person name="Baker S."/>
            <person name="Barry K."/>
            <person name="Bills G."/>
            <person name="Bluhm B."/>
            <person name="Cannon C."/>
            <person name="Castanera R."/>
            <person name="Culley D."/>
            <person name="Daum C."/>
            <person name="Ezra D."/>
            <person name="Gonzalez J."/>
            <person name="Henrissat B."/>
            <person name="Kuo A."/>
            <person name="Liang C."/>
            <person name="Lipzen A."/>
            <person name="Lutzoni F."/>
            <person name="Magnuson J."/>
            <person name="Mondo S."/>
            <person name="Nolan M."/>
            <person name="Ohm R."/>
            <person name="Pangilinan J."/>
            <person name="Park H.-J."/>
            <person name="Ramirez L."/>
            <person name="Alfaro M."/>
            <person name="Sun H."/>
            <person name="Tritt A."/>
            <person name="Yoshinaga Y."/>
            <person name="Zwiers L.-H."/>
            <person name="Turgeon B."/>
            <person name="Goodwin S."/>
            <person name="Spatafora J."/>
            <person name="Crous P."/>
            <person name="Grigoriev I."/>
        </authorList>
    </citation>
    <scope>NUCLEOTIDE SEQUENCE</scope>
    <source>
        <strain evidence="1">CBS 690.94</strain>
    </source>
</reference>
<proteinExistence type="predicted"/>
<dbReference type="Proteomes" id="UP000799764">
    <property type="component" value="Unassembled WGS sequence"/>
</dbReference>
<organism evidence="1 2">
    <name type="scientific">Karstenula rhodostoma CBS 690.94</name>
    <dbReference type="NCBI Taxonomy" id="1392251"/>
    <lineage>
        <taxon>Eukaryota</taxon>
        <taxon>Fungi</taxon>
        <taxon>Dikarya</taxon>
        <taxon>Ascomycota</taxon>
        <taxon>Pezizomycotina</taxon>
        <taxon>Dothideomycetes</taxon>
        <taxon>Pleosporomycetidae</taxon>
        <taxon>Pleosporales</taxon>
        <taxon>Massarineae</taxon>
        <taxon>Didymosphaeriaceae</taxon>
        <taxon>Karstenula</taxon>
    </lineage>
</organism>
<keyword evidence="2" id="KW-1185">Reference proteome</keyword>
<gene>
    <name evidence="1" type="ORF">P171DRAFT_50954</name>
</gene>
<protein>
    <submittedName>
        <fullName evidence="1">Uncharacterized protein</fullName>
    </submittedName>
</protein>
<accession>A0A9P4UB81</accession>
<sequence>MATPRSAGVRHWPSKKNCALAASRHCVDPLFLACSPYRLSVASCLAPWSSHVFDTRLSAAPSRCPSALSTPYTCPRTIPLAPLLLLQTLLRPAVPQEGVVPISTQFGAQEHQDQMGAHPDCSWHRLPRSVAAVQGAEERKAYTARHRR</sequence>